<sequence length="178" mass="20592">MRKDSFVLQKLDHRTFANYNLHPMNDLPLDFKLAAMLEKAAELGALKALIILYASCSPYNRNLKEAQTFCRYKVDYLKSSSLQKDSAIVEIVLYDIKNNTPIDFYKPKFSLNEHANKVIAGNKCTAIFSKKELPKFIFLELHHLNKHPVHIYLDKSRARKNNKFLVTVYLADDSRAIL</sequence>
<dbReference type="Proteomes" id="UP001597525">
    <property type="component" value="Unassembled WGS sequence"/>
</dbReference>
<comment type="caution">
    <text evidence="1">The sequence shown here is derived from an EMBL/GenBank/DDBJ whole genome shotgun (WGS) entry which is preliminary data.</text>
</comment>
<name>A0ABW6BB52_9SPHI</name>
<protein>
    <submittedName>
        <fullName evidence="1">Uncharacterized protein</fullName>
    </submittedName>
</protein>
<evidence type="ECO:0000313" key="2">
    <source>
        <dbReference type="Proteomes" id="UP001597525"/>
    </source>
</evidence>
<accession>A0ABW6BB52</accession>
<gene>
    <name evidence="1" type="ORF">ACFS7Y_00760</name>
</gene>
<dbReference type="RefSeq" id="WP_320184776.1">
    <property type="nucleotide sequence ID" value="NZ_CP138332.1"/>
</dbReference>
<keyword evidence="2" id="KW-1185">Reference proteome</keyword>
<reference evidence="2" key="1">
    <citation type="journal article" date="2019" name="Int. J. Syst. Evol. Microbiol.">
        <title>The Global Catalogue of Microorganisms (GCM) 10K type strain sequencing project: providing services to taxonomists for standard genome sequencing and annotation.</title>
        <authorList>
            <consortium name="The Broad Institute Genomics Platform"/>
            <consortium name="The Broad Institute Genome Sequencing Center for Infectious Disease"/>
            <person name="Wu L."/>
            <person name="Ma J."/>
        </authorList>
    </citation>
    <scope>NUCLEOTIDE SEQUENCE [LARGE SCALE GENOMIC DNA]</scope>
    <source>
        <strain evidence="2">KCTC 22814</strain>
    </source>
</reference>
<organism evidence="1 2">
    <name type="scientific">Sphingobacterium bambusae</name>
    <dbReference type="NCBI Taxonomy" id="662858"/>
    <lineage>
        <taxon>Bacteria</taxon>
        <taxon>Pseudomonadati</taxon>
        <taxon>Bacteroidota</taxon>
        <taxon>Sphingobacteriia</taxon>
        <taxon>Sphingobacteriales</taxon>
        <taxon>Sphingobacteriaceae</taxon>
        <taxon>Sphingobacterium</taxon>
    </lineage>
</organism>
<proteinExistence type="predicted"/>
<dbReference type="EMBL" id="JBHUPB010000001">
    <property type="protein sequence ID" value="MFD2965900.1"/>
    <property type="molecule type" value="Genomic_DNA"/>
</dbReference>
<evidence type="ECO:0000313" key="1">
    <source>
        <dbReference type="EMBL" id="MFD2965900.1"/>
    </source>
</evidence>